<organism evidence="2 3">
    <name type="scientific">Carnobacterium maltaromaticum LMA28</name>
    <dbReference type="NCBI Taxonomy" id="1234679"/>
    <lineage>
        <taxon>Bacteria</taxon>
        <taxon>Bacillati</taxon>
        <taxon>Bacillota</taxon>
        <taxon>Bacilli</taxon>
        <taxon>Lactobacillales</taxon>
        <taxon>Carnobacteriaceae</taxon>
        <taxon>Carnobacterium</taxon>
    </lineage>
</organism>
<protein>
    <submittedName>
        <fullName evidence="2">Helix-turn-helix family protein</fullName>
    </submittedName>
</protein>
<dbReference type="InterPro" id="IPR010982">
    <property type="entry name" value="Lambda_DNA-bd_dom_sf"/>
</dbReference>
<evidence type="ECO:0000313" key="3">
    <source>
        <dbReference type="Proteomes" id="UP000000212"/>
    </source>
</evidence>
<dbReference type="InterPro" id="IPR001387">
    <property type="entry name" value="Cro/C1-type_HTH"/>
</dbReference>
<reference evidence="3" key="1">
    <citation type="journal article" date="2013" name="Genome Announc.">
        <title>Complete Chromosome Sequence of Carnobacterium maltaromaticum LMA 28.</title>
        <authorList>
            <person name="Cailliez-Grimal C."/>
            <person name="Chaillou S."/>
            <person name="Anba-Mondoloni J."/>
            <person name="Loux V."/>
            <person name="Afzal M.I."/>
            <person name="Rahman A."/>
            <person name="Kergourlay G."/>
            <person name="Champomier-Verges M.C."/>
            <person name="Zagorec M."/>
            <person name="Dalgaard P."/>
            <person name="Leisner J.J."/>
            <person name="Prevost H."/>
            <person name="Revol-Junelles A.M."/>
            <person name="Borges F."/>
        </authorList>
    </citation>
    <scope>NUCLEOTIDE SEQUENCE</scope>
    <source>
        <strain evidence="3">LMA28</strain>
    </source>
</reference>
<evidence type="ECO:0000313" key="2">
    <source>
        <dbReference type="EMBL" id="CCO11330.2"/>
    </source>
</evidence>
<accession>K8E4F2</accession>
<dbReference type="eggNOG" id="COG1396">
    <property type="taxonomic scope" value="Bacteria"/>
</dbReference>
<feature type="domain" description="HTH cro/C1-type" evidence="1">
    <location>
        <begin position="29"/>
        <end position="69"/>
    </location>
</feature>
<dbReference type="KEGG" id="cml:BN424_1889"/>
<evidence type="ECO:0000259" key="1">
    <source>
        <dbReference type="PROSITE" id="PS50943"/>
    </source>
</evidence>
<dbReference type="HOGENOM" id="CLU_066192_4_0_9"/>
<dbReference type="AlphaFoldDB" id="K8E4F2"/>
<dbReference type="SMART" id="SM00530">
    <property type="entry name" value="HTH_XRE"/>
    <property type="match status" value="1"/>
</dbReference>
<dbReference type="PROSITE" id="PS50943">
    <property type="entry name" value="HTH_CROC1"/>
    <property type="match status" value="1"/>
</dbReference>
<dbReference type="Proteomes" id="UP000000212">
    <property type="component" value="Chromosome"/>
</dbReference>
<dbReference type="RefSeq" id="WP_015076560.1">
    <property type="nucleotide sequence ID" value="NC_019425.2"/>
</dbReference>
<name>K8E4F2_CARML</name>
<dbReference type="Gene3D" id="1.10.260.40">
    <property type="entry name" value="lambda repressor-like DNA-binding domains"/>
    <property type="match status" value="1"/>
</dbReference>
<proteinExistence type="predicted"/>
<gene>
    <name evidence="2" type="primary">HipB</name>
    <name evidence="2" type="ORF">BN424_1889</name>
</gene>
<dbReference type="OrthoDB" id="2157205at2"/>
<dbReference type="EMBL" id="HE999757">
    <property type="protein sequence ID" value="CCO11330.2"/>
    <property type="molecule type" value="Genomic_DNA"/>
</dbReference>
<dbReference type="STRING" id="1234679.BN424_1889"/>
<dbReference type="GO" id="GO:0003677">
    <property type="term" value="F:DNA binding"/>
    <property type="evidence" value="ECO:0007669"/>
    <property type="project" value="InterPro"/>
</dbReference>
<sequence>MTYKLGEFLRSLRGKESLRSVSERSNNKLSHSYISDIEKGVSRRGNEVKPSPETLKTLSEVYNTDYNYLMKLAGYLENEEPPKKINDLNVLDSKDNNLKLIASHIDDDVTEEDMEDILKYIELIKKSKK</sequence>
<keyword evidence="3" id="KW-1185">Reference proteome</keyword>
<dbReference type="SUPFAM" id="SSF47413">
    <property type="entry name" value="lambda repressor-like DNA-binding domains"/>
    <property type="match status" value="1"/>
</dbReference>
<dbReference type="Pfam" id="PF01381">
    <property type="entry name" value="HTH_3"/>
    <property type="match status" value="1"/>
</dbReference>
<dbReference type="CDD" id="cd00093">
    <property type="entry name" value="HTH_XRE"/>
    <property type="match status" value="1"/>
</dbReference>